<dbReference type="OrthoDB" id="5415741at2759"/>
<name>A0A6A6DYI1_9PEZI</name>
<dbReference type="EMBL" id="ML994636">
    <property type="protein sequence ID" value="KAF2184751.1"/>
    <property type="molecule type" value="Genomic_DNA"/>
</dbReference>
<accession>A0A6A6DYI1</accession>
<organism evidence="1 2">
    <name type="scientific">Zopfia rhizophila CBS 207.26</name>
    <dbReference type="NCBI Taxonomy" id="1314779"/>
    <lineage>
        <taxon>Eukaryota</taxon>
        <taxon>Fungi</taxon>
        <taxon>Dikarya</taxon>
        <taxon>Ascomycota</taxon>
        <taxon>Pezizomycotina</taxon>
        <taxon>Dothideomycetes</taxon>
        <taxon>Dothideomycetes incertae sedis</taxon>
        <taxon>Zopfiaceae</taxon>
        <taxon>Zopfia</taxon>
    </lineage>
</organism>
<reference evidence="1" key="1">
    <citation type="journal article" date="2020" name="Stud. Mycol.">
        <title>101 Dothideomycetes genomes: a test case for predicting lifestyles and emergence of pathogens.</title>
        <authorList>
            <person name="Haridas S."/>
            <person name="Albert R."/>
            <person name="Binder M."/>
            <person name="Bloem J."/>
            <person name="Labutti K."/>
            <person name="Salamov A."/>
            <person name="Andreopoulos B."/>
            <person name="Baker S."/>
            <person name="Barry K."/>
            <person name="Bills G."/>
            <person name="Bluhm B."/>
            <person name="Cannon C."/>
            <person name="Castanera R."/>
            <person name="Culley D."/>
            <person name="Daum C."/>
            <person name="Ezra D."/>
            <person name="Gonzalez J."/>
            <person name="Henrissat B."/>
            <person name="Kuo A."/>
            <person name="Liang C."/>
            <person name="Lipzen A."/>
            <person name="Lutzoni F."/>
            <person name="Magnuson J."/>
            <person name="Mondo S."/>
            <person name="Nolan M."/>
            <person name="Ohm R."/>
            <person name="Pangilinan J."/>
            <person name="Park H.-J."/>
            <person name="Ramirez L."/>
            <person name="Alfaro M."/>
            <person name="Sun H."/>
            <person name="Tritt A."/>
            <person name="Yoshinaga Y."/>
            <person name="Zwiers L.-H."/>
            <person name="Turgeon B."/>
            <person name="Goodwin S."/>
            <person name="Spatafora J."/>
            <person name="Crous P."/>
            <person name="Grigoriev I."/>
        </authorList>
    </citation>
    <scope>NUCLEOTIDE SEQUENCE</scope>
    <source>
        <strain evidence="1">CBS 207.26</strain>
    </source>
</reference>
<feature type="non-terminal residue" evidence="1">
    <location>
        <position position="62"/>
    </location>
</feature>
<protein>
    <recommendedName>
        <fullName evidence="3">HTH psq-type domain-containing protein</fullName>
    </recommendedName>
</protein>
<sequence>RAQAITLYTEGVPNSRIRKATGLGRSIIKDIVKEAKARGYNPEVSKTVIIAHVIDKPRSGRP</sequence>
<proteinExistence type="predicted"/>
<dbReference type="Proteomes" id="UP000800200">
    <property type="component" value="Unassembled WGS sequence"/>
</dbReference>
<dbReference type="AlphaFoldDB" id="A0A6A6DYI1"/>
<gene>
    <name evidence="1" type="ORF">K469DRAFT_521315</name>
</gene>
<evidence type="ECO:0000313" key="1">
    <source>
        <dbReference type="EMBL" id="KAF2184751.1"/>
    </source>
</evidence>
<feature type="non-terminal residue" evidence="1">
    <location>
        <position position="1"/>
    </location>
</feature>
<evidence type="ECO:0000313" key="2">
    <source>
        <dbReference type="Proteomes" id="UP000800200"/>
    </source>
</evidence>
<evidence type="ECO:0008006" key="3">
    <source>
        <dbReference type="Google" id="ProtNLM"/>
    </source>
</evidence>
<keyword evidence="2" id="KW-1185">Reference proteome</keyword>